<evidence type="ECO:0000313" key="1">
    <source>
        <dbReference type="EMBL" id="GIG52007.1"/>
    </source>
</evidence>
<gene>
    <name evidence="1" type="ORF">Dsi01nite_100480</name>
</gene>
<dbReference type="Proteomes" id="UP000660611">
    <property type="component" value="Unassembled WGS sequence"/>
</dbReference>
<organism evidence="1 2">
    <name type="scientific">Dactylosporangium siamense</name>
    <dbReference type="NCBI Taxonomy" id="685454"/>
    <lineage>
        <taxon>Bacteria</taxon>
        <taxon>Bacillati</taxon>
        <taxon>Actinomycetota</taxon>
        <taxon>Actinomycetes</taxon>
        <taxon>Micromonosporales</taxon>
        <taxon>Micromonosporaceae</taxon>
        <taxon>Dactylosporangium</taxon>
    </lineage>
</organism>
<evidence type="ECO:0000313" key="2">
    <source>
        <dbReference type="Proteomes" id="UP000660611"/>
    </source>
</evidence>
<name>A0A919PYJ6_9ACTN</name>
<comment type="caution">
    <text evidence="1">The sequence shown here is derived from an EMBL/GenBank/DDBJ whole genome shotgun (WGS) entry which is preliminary data.</text>
</comment>
<protein>
    <recommendedName>
        <fullName evidence="3">Molecular chaperone</fullName>
    </recommendedName>
</protein>
<dbReference type="Gene3D" id="3.30.420.40">
    <property type="match status" value="3"/>
</dbReference>
<dbReference type="InterPro" id="IPR043129">
    <property type="entry name" value="ATPase_NBD"/>
</dbReference>
<dbReference type="RefSeq" id="WP_203853611.1">
    <property type="nucleotide sequence ID" value="NZ_BAAAVW010000026.1"/>
</dbReference>
<sequence length="1121" mass="121768">MISLVFTVPGAGHGAPDPHTRKVGTLRFELHERFGHYVLPEVALQTAPGAPQLTVRETRIGAVVFPDVEDGDLGRLVREAWGADARGYEWVVDRQEISRGARIPVDLLDRAFAAVGVRPVRAVVTWRFGFIDASGLSRDEPVDVELVFTPPGTPLHPADSRIGDLDSRRLALPAPLRAHSAGDRSFPGFAAIDLGNSSAVAVLFDTRTWRAGAIDGGQAAALRLGLAELLRADAPRELGPEWVAAIRAVCDEVAATVPGIDVRDATALAGALSTRAAPGHLGEDSLRDAVSVAFEGLLDAASGELRRWFAPRLMACYDDAFAVPAFEDHSLRVVEFRRDGRVDTEVSSAAKVTSARPMEIELGGRGFGTYRRLRTELLNPRLLPGLTGRDGRPASTDDLLAHAYLHLVRHTEDFARPDQRDPSARIDHLVITYPTTLPPRARRRLTTLIRHCLGAEDVALAYDEGTAVALFVLLREVGGRDPGLGVESFISRSRRVGEHPPRWQQHMLVLDVGAGTTDVALVQLTVTDESRTGPGQDLALHGRAYVIRPRLIASTGYPFLGGDDLTLRVFYWLKAVIVDAMISGDGSGPQRSRLRALVAEVIPDAGDARLGQLVLDRSSAERLPADLTEALHRILPTRSVVDARQVSTPEFQALWDIAEVAKIELGSELRSDYVVPHEEVLALLTALDERSGQRHAVLLPPAGIRLGADDFATLARPVLQRAASLASWLVDSTLAASDEQLDRVVLSGRGSRMPLLRRMVVDEMTGRDRAGARARLRPSVITVEHQYAKQAAAIGACWAYSLTLSGRAEPGEASLLAAGRDLVIVETGTLGGVLPWSLDQLLPGQVPRRLIKAQTELERLDDGDTVGVRSAWVPLVPRFAVHRPIDAGLSVQWSTFHLEHHARTVEGFSPDPAIWFTGASTGVMVQLEVDDRFEPTLRICQGDAHYCVPSGTAAVLSDRPGGIVDLDSLPFDLIVDDGQVVFAARPAGPDAPERRRLRFHDTDEPDSPPVAGMLSAPLPRSATGAYRLLARFPDWSGRAGEPDRLIGSFPLANRPDHIRTRYVVSLDERGRIAMHRGGPRYWRAETLQDVARRPGAVYTVAMAARTDAEPPIGWAPFDDQP</sequence>
<evidence type="ECO:0008006" key="3">
    <source>
        <dbReference type="Google" id="ProtNLM"/>
    </source>
</evidence>
<dbReference type="AlphaFoldDB" id="A0A919PYJ6"/>
<accession>A0A919PYJ6</accession>
<keyword evidence="2" id="KW-1185">Reference proteome</keyword>
<dbReference type="Gene3D" id="3.90.640.10">
    <property type="entry name" value="Actin, Chain A, domain 4"/>
    <property type="match status" value="2"/>
</dbReference>
<dbReference type="EMBL" id="BONQ01000167">
    <property type="protein sequence ID" value="GIG52007.1"/>
    <property type="molecule type" value="Genomic_DNA"/>
</dbReference>
<dbReference type="SUPFAM" id="SSF53067">
    <property type="entry name" value="Actin-like ATPase domain"/>
    <property type="match status" value="1"/>
</dbReference>
<reference evidence="1" key="1">
    <citation type="submission" date="2021-01" db="EMBL/GenBank/DDBJ databases">
        <title>Whole genome shotgun sequence of Dactylosporangium siamense NBRC 106093.</title>
        <authorList>
            <person name="Komaki H."/>
            <person name="Tamura T."/>
        </authorList>
    </citation>
    <scope>NUCLEOTIDE SEQUENCE</scope>
    <source>
        <strain evidence="1">NBRC 106093</strain>
    </source>
</reference>
<proteinExistence type="predicted"/>